<protein>
    <submittedName>
        <fullName evidence="2">Uncharacterized protein</fullName>
    </submittedName>
</protein>
<feature type="region of interest" description="Disordered" evidence="1">
    <location>
        <begin position="389"/>
        <end position="448"/>
    </location>
</feature>
<feature type="compositionally biased region" description="Polar residues" evidence="1">
    <location>
        <begin position="420"/>
        <end position="432"/>
    </location>
</feature>
<dbReference type="AlphaFoldDB" id="A0A507F6R9"/>
<gene>
    <name evidence="2" type="ORF">CcCBS67573_g06025</name>
</gene>
<organism evidence="2 3">
    <name type="scientific">Chytriomyces confervae</name>
    <dbReference type="NCBI Taxonomy" id="246404"/>
    <lineage>
        <taxon>Eukaryota</taxon>
        <taxon>Fungi</taxon>
        <taxon>Fungi incertae sedis</taxon>
        <taxon>Chytridiomycota</taxon>
        <taxon>Chytridiomycota incertae sedis</taxon>
        <taxon>Chytridiomycetes</taxon>
        <taxon>Chytridiales</taxon>
        <taxon>Chytriomycetaceae</taxon>
        <taxon>Chytriomyces</taxon>
    </lineage>
</organism>
<accession>A0A507F6R9</accession>
<name>A0A507F6R9_9FUNG</name>
<dbReference type="Proteomes" id="UP000320333">
    <property type="component" value="Unassembled WGS sequence"/>
</dbReference>
<feature type="region of interest" description="Disordered" evidence="1">
    <location>
        <begin position="1"/>
        <end position="40"/>
    </location>
</feature>
<proteinExistence type="predicted"/>
<evidence type="ECO:0000313" key="2">
    <source>
        <dbReference type="EMBL" id="TPX71963.1"/>
    </source>
</evidence>
<evidence type="ECO:0000313" key="3">
    <source>
        <dbReference type="Proteomes" id="UP000320333"/>
    </source>
</evidence>
<dbReference type="EMBL" id="QEAP01000238">
    <property type="protein sequence ID" value="TPX71963.1"/>
    <property type="molecule type" value="Genomic_DNA"/>
</dbReference>
<evidence type="ECO:0000256" key="1">
    <source>
        <dbReference type="SAM" id="MobiDB-lite"/>
    </source>
</evidence>
<sequence>MPIITNATGVTTPPRTSSLTHLVPPSSSHQTRGHQATRQAAGTIQEPFRPCTLPFATPFHNQIPLYTPSRHAHDIHEAEALAKLALELHSPIDITLQSTFQRLVAVAGSREFLPLAAKVRHYLSSVSLKRREWCSDFCMNPYVGSSGEGLYGKMARDGMTCGGTYIVPPAILHGINVEHRCIVDTLRALSGDAAVVENPVGDAADPAAVNIVPDTNNETLQQQSNNGHVQLSQQQMASLCKESRPCCSVDTSVLEMLGAPDTFTTATTETEPDRIPHWMNPFYATRYENAYYKMQCELQAARTMEQNQLRFQLQQQRQLQHSMQFEYFYQSQQQQQRSVHETGSLHHKRVNADGPTSPTPTKKVKLQPAALNKTKSAEKLASSIHKIETKVEAGDVQPTKAARENRSGEVATPQDEGLSRASSNSGLNSENLVVSLGDGRAVARAAEN</sequence>
<dbReference type="OrthoDB" id="2187155at2759"/>
<feature type="region of interest" description="Disordered" evidence="1">
    <location>
        <begin position="336"/>
        <end position="364"/>
    </location>
</feature>
<keyword evidence="3" id="KW-1185">Reference proteome</keyword>
<comment type="caution">
    <text evidence="2">The sequence shown here is derived from an EMBL/GenBank/DDBJ whole genome shotgun (WGS) entry which is preliminary data.</text>
</comment>
<reference evidence="2 3" key="1">
    <citation type="journal article" date="2019" name="Sci. Rep.">
        <title>Comparative genomics of chytrid fungi reveal insights into the obligate biotrophic and pathogenic lifestyle of Synchytrium endobioticum.</title>
        <authorList>
            <person name="van de Vossenberg B.T.L.H."/>
            <person name="Warris S."/>
            <person name="Nguyen H.D.T."/>
            <person name="van Gent-Pelzer M.P.E."/>
            <person name="Joly D.L."/>
            <person name="van de Geest H.C."/>
            <person name="Bonants P.J.M."/>
            <person name="Smith D.S."/>
            <person name="Levesque C.A."/>
            <person name="van der Lee T.A.J."/>
        </authorList>
    </citation>
    <scope>NUCLEOTIDE SEQUENCE [LARGE SCALE GENOMIC DNA]</scope>
    <source>
        <strain evidence="2 3">CBS 675.73</strain>
    </source>
</reference>